<dbReference type="EMBL" id="JBHMCR010000001">
    <property type="protein sequence ID" value="MFB9518424.1"/>
    <property type="molecule type" value="Genomic_DNA"/>
</dbReference>
<dbReference type="Proteomes" id="UP001589718">
    <property type="component" value="Unassembled WGS sequence"/>
</dbReference>
<reference evidence="3 4" key="1">
    <citation type="submission" date="2024-09" db="EMBL/GenBank/DDBJ databases">
        <authorList>
            <person name="Sun Q."/>
            <person name="Mori K."/>
        </authorList>
    </citation>
    <scope>NUCLEOTIDE SEQUENCE [LARGE SCALE GENOMIC DNA]</scope>
    <source>
        <strain evidence="3 4">JCM 4362</strain>
    </source>
</reference>
<feature type="compositionally biased region" description="Low complexity" evidence="1">
    <location>
        <begin position="207"/>
        <end position="216"/>
    </location>
</feature>
<protein>
    <recommendedName>
        <fullName evidence="5">DUF4142 domain-containing protein</fullName>
    </recommendedName>
</protein>
<evidence type="ECO:0000313" key="3">
    <source>
        <dbReference type="EMBL" id="MFB9518424.1"/>
    </source>
</evidence>
<gene>
    <name evidence="3" type="ORF">ACFFTU_00385</name>
</gene>
<feature type="signal peptide" evidence="2">
    <location>
        <begin position="1"/>
        <end position="27"/>
    </location>
</feature>
<comment type="caution">
    <text evidence="3">The sequence shown here is derived from an EMBL/GenBank/DDBJ whole genome shotgun (WGS) entry which is preliminary data.</text>
</comment>
<evidence type="ECO:0000256" key="1">
    <source>
        <dbReference type="SAM" id="MobiDB-lite"/>
    </source>
</evidence>
<evidence type="ECO:0008006" key="5">
    <source>
        <dbReference type="Google" id="ProtNLM"/>
    </source>
</evidence>
<evidence type="ECO:0000313" key="4">
    <source>
        <dbReference type="Proteomes" id="UP001589718"/>
    </source>
</evidence>
<feature type="region of interest" description="Disordered" evidence="1">
    <location>
        <begin position="207"/>
        <end position="230"/>
    </location>
</feature>
<evidence type="ECO:0000256" key="2">
    <source>
        <dbReference type="SAM" id="SignalP"/>
    </source>
</evidence>
<organism evidence="3 4">
    <name type="scientific">Streptomyces cremeus</name>
    <dbReference type="NCBI Taxonomy" id="66881"/>
    <lineage>
        <taxon>Bacteria</taxon>
        <taxon>Bacillati</taxon>
        <taxon>Actinomycetota</taxon>
        <taxon>Actinomycetes</taxon>
        <taxon>Kitasatosporales</taxon>
        <taxon>Streptomycetaceae</taxon>
        <taxon>Streptomyces</taxon>
    </lineage>
</organism>
<feature type="chain" id="PRO_5045690573" description="DUF4142 domain-containing protein" evidence="2">
    <location>
        <begin position="28"/>
        <end position="246"/>
    </location>
</feature>
<accession>A0ABV5P5J7</accession>
<keyword evidence="4" id="KW-1185">Reference proteome</keyword>
<dbReference type="RefSeq" id="WP_345220055.1">
    <property type="nucleotide sequence ID" value="NZ_BAAAXE010000005.1"/>
</dbReference>
<keyword evidence="2" id="KW-0732">Signal</keyword>
<proteinExistence type="predicted"/>
<sequence>MVHIAPLSATVTVALCGVLTLAPAAVASPEARTAPAAASTGSAPVVPPDEKLASTFQTVGKFGDATQETSELAGMVVKGEKDKQKLDKAHKESDESLDNLLAIIPGGSPANFAGRAATPQERAAAGAASREAMRAAVELIKADTKALVEAALKGDAAGYTKVGGTLVVHLGQLATAVFLEVGVGPVKDVVPPTPVLGPAPLPKAPALPGAEAARGAQSLPGSGAQAGLPGASAQAGHLVAGAADRH</sequence>
<name>A0ABV5P5J7_STRCM</name>